<gene>
    <name evidence="7" type="ORF">ASPWEDRAFT_44926</name>
</gene>
<evidence type="ECO:0000256" key="6">
    <source>
        <dbReference type="SAM" id="Phobius"/>
    </source>
</evidence>
<dbReference type="GO" id="GO:0050661">
    <property type="term" value="F:NADP binding"/>
    <property type="evidence" value="ECO:0007669"/>
    <property type="project" value="InterPro"/>
</dbReference>
<dbReference type="PANTHER" id="PTHR42877:SF10">
    <property type="entry name" value="L-ORNITHINE N(5)-OXYGENASE"/>
    <property type="match status" value="1"/>
</dbReference>
<dbReference type="VEuPathDB" id="FungiDB:ASPWEDRAFT_44926"/>
<dbReference type="Gene3D" id="3.50.50.60">
    <property type="entry name" value="FAD/NAD(P)-binding domain"/>
    <property type="match status" value="2"/>
</dbReference>
<dbReference type="PANTHER" id="PTHR42877">
    <property type="entry name" value="L-ORNITHINE N(5)-MONOOXYGENASE-RELATED"/>
    <property type="match status" value="1"/>
</dbReference>
<feature type="transmembrane region" description="Helical" evidence="6">
    <location>
        <begin position="15"/>
        <end position="35"/>
    </location>
</feature>
<dbReference type="STRING" id="1073089.A0A1L9R7T8"/>
<organism evidence="7 8">
    <name type="scientific">Aspergillus wentii DTO 134E9</name>
    <dbReference type="NCBI Taxonomy" id="1073089"/>
    <lineage>
        <taxon>Eukaryota</taxon>
        <taxon>Fungi</taxon>
        <taxon>Dikarya</taxon>
        <taxon>Ascomycota</taxon>
        <taxon>Pezizomycotina</taxon>
        <taxon>Eurotiomycetes</taxon>
        <taxon>Eurotiomycetidae</taxon>
        <taxon>Eurotiales</taxon>
        <taxon>Aspergillaceae</taxon>
        <taxon>Aspergillus</taxon>
        <taxon>Aspergillus subgen. Cremei</taxon>
    </lineage>
</organism>
<accession>A0A1L9R7T8</accession>
<dbReference type="GO" id="GO:0004499">
    <property type="term" value="F:N,N-dimethylaniline monooxygenase activity"/>
    <property type="evidence" value="ECO:0007669"/>
    <property type="project" value="InterPro"/>
</dbReference>
<reference evidence="8" key="1">
    <citation type="journal article" date="2017" name="Genome Biol.">
        <title>Comparative genomics reveals high biological diversity and specific adaptations in the industrially and medically important fungal genus Aspergillus.</title>
        <authorList>
            <person name="de Vries R.P."/>
            <person name="Riley R."/>
            <person name="Wiebenga A."/>
            <person name="Aguilar-Osorio G."/>
            <person name="Amillis S."/>
            <person name="Uchima C.A."/>
            <person name="Anderluh G."/>
            <person name="Asadollahi M."/>
            <person name="Askin M."/>
            <person name="Barry K."/>
            <person name="Battaglia E."/>
            <person name="Bayram O."/>
            <person name="Benocci T."/>
            <person name="Braus-Stromeyer S.A."/>
            <person name="Caldana C."/>
            <person name="Canovas D."/>
            <person name="Cerqueira G.C."/>
            <person name="Chen F."/>
            <person name="Chen W."/>
            <person name="Choi C."/>
            <person name="Clum A."/>
            <person name="Dos Santos R.A."/>
            <person name="Damasio A.R."/>
            <person name="Diallinas G."/>
            <person name="Emri T."/>
            <person name="Fekete E."/>
            <person name="Flipphi M."/>
            <person name="Freyberg S."/>
            <person name="Gallo A."/>
            <person name="Gournas C."/>
            <person name="Habgood R."/>
            <person name="Hainaut M."/>
            <person name="Harispe M.L."/>
            <person name="Henrissat B."/>
            <person name="Hilden K.S."/>
            <person name="Hope R."/>
            <person name="Hossain A."/>
            <person name="Karabika E."/>
            <person name="Karaffa L."/>
            <person name="Karanyi Z."/>
            <person name="Krasevec N."/>
            <person name="Kuo A."/>
            <person name="Kusch H."/>
            <person name="LaButti K."/>
            <person name="Lagendijk E.L."/>
            <person name="Lapidus A."/>
            <person name="Levasseur A."/>
            <person name="Lindquist E."/>
            <person name="Lipzen A."/>
            <person name="Logrieco A.F."/>
            <person name="MacCabe A."/>
            <person name="Maekelae M.R."/>
            <person name="Malavazi I."/>
            <person name="Melin P."/>
            <person name="Meyer V."/>
            <person name="Mielnichuk N."/>
            <person name="Miskei M."/>
            <person name="Molnar A.P."/>
            <person name="Mule G."/>
            <person name="Ngan C.Y."/>
            <person name="Orejas M."/>
            <person name="Orosz E."/>
            <person name="Ouedraogo J.P."/>
            <person name="Overkamp K.M."/>
            <person name="Park H.-S."/>
            <person name="Perrone G."/>
            <person name="Piumi F."/>
            <person name="Punt P.J."/>
            <person name="Ram A.F."/>
            <person name="Ramon A."/>
            <person name="Rauscher S."/>
            <person name="Record E."/>
            <person name="Riano-Pachon D.M."/>
            <person name="Robert V."/>
            <person name="Roehrig J."/>
            <person name="Ruller R."/>
            <person name="Salamov A."/>
            <person name="Salih N.S."/>
            <person name="Samson R.A."/>
            <person name="Sandor E."/>
            <person name="Sanguinetti M."/>
            <person name="Schuetze T."/>
            <person name="Sepcic K."/>
            <person name="Shelest E."/>
            <person name="Sherlock G."/>
            <person name="Sophianopoulou V."/>
            <person name="Squina F.M."/>
            <person name="Sun H."/>
            <person name="Susca A."/>
            <person name="Todd R.B."/>
            <person name="Tsang A."/>
            <person name="Unkles S.E."/>
            <person name="van de Wiele N."/>
            <person name="van Rossen-Uffink D."/>
            <person name="Oliveira J.V."/>
            <person name="Vesth T.C."/>
            <person name="Visser J."/>
            <person name="Yu J.-H."/>
            <person name="Zhou M."/>
            <person name="Andersen M.R."/>
            <person name="Archer D.B."/>
            <person name="Baker S.E."/>
            <person name="Benoit I."/>
            <person name="Brakhage A.A."/>
            <person name="Braus G.H."/>
            <person name="Fischer R."/>
            <person name="Frisvad J.C."/>
            <person name="Goldman G.H."/>
            <person name="Houbraken J."/>
            <person name="Oakley B."/>
            <person name="Pocsi I."/>
            <person name="Scazzocchio C."/>
            <person name="Seiboth B."/>
            <person name="vanKuyk P.A."/>
            <person name="Wortman J."/>
            <person name="Dyer P.S."/>
            <person name="Grigoriev I.V."/>
        </authorList>
    </citation>
    <scope>NUCLEOTIDE SEQUENCE [LARGE SCALE GENOMIC DNA]</scope>
    <source>
        <strain evidence="8">DTO 134E9</strain>
    </source>
</reference>
<keyword evidence="5" id="KW-0560">Oxidoreductase</keyword>
<dbReference type="InterPro" id="IPR020946">
    <property type="entry name" value="Flavin_mOase-like"/>
</dbReference>
<comment type="similarity">
    <text evidence="2">Belongs to the FAD-binding monooxygenase family.</text>
</comment>
<evidence type="ECO:0000256" key="3">
    <source>
        <dbReference type="ARBA" id="ARBA00022630"/>
    </source>
</evidence>
<comment type="cofactor">
    <cofactor evidence="1">
        <name>FAD</name>
        <dbReference type="ChEBI" id="CHEBI:57692"/>
    </cofactor>
</comment>
<protein>
    <recommendedName>
        <fullName evidence="9">L-ornithine N(5)-oxygenase</fullName>
    </recommendedName>
</protein>
<dbReference type="SUPFAM" id="SSF51905">
    <property type="entry name" value="FAD/NAD(P)-binding domain"/>
    <property type="match status" value="2"/>
</dbReference>
<evidence type="ECO:0000256" key="5">
    <source>
        <dbReference type="ARBA" id="ARBA00023002"/>
    </source>
</evidence>
<dbReference type="InterPro" id="IPR051209">
    <property type="entry name" value="FAD-bind_Monooxygenase_sf"/>
</dbReference>
<dbReference type="RefSeq" id="XP_040684663.1">
    <property type="nucleotide sequence ID" value="XM_040836398.1"/>
</dbReference>
<evidence type="ECO:0000256" key="1">
    <source>
        <dbReference type="ARBA" id="ARBA00001974"/>
    </source>
</evidence>
<evidence type="ECO:0000256" key="4">
    <source>
        <dbReference type="ARBA" id="ARBA00022827"/>
    </source>
</evidence>
<sequence length="556" mass="63282">MAENMKTNQTSSIPTYSQVACVGAGLSAIALGATLKRWYQFDDIRFFDRHSDGGGTWSINSYPGCACDVPSVLYSFSFALNASWTKLMPSYKEISKYHQGVMDEYNLRDKMTLSTEVYRCVWREDASRWLIFLRDVNTGREFTHECQILFAASGGLVEPQPCDIPGADTFNGSIFHSARWNHDVSLEGKNVAVIGNGCTATQIVPAIVNRVKSLTQFIRSQHWVFPSANIAYPSWLQWTFRNIPLTMRLHRFQVFLMAENDFRLFPMTKAAAKLRQARRETVDMYMRETAPAKYHDILIPDFEVGCKRRVFDAGYLESLHKENLLLTDSKIEEIVPEGIKTANGIIPTDVIVLATGFQTNKYLWYMEVEGRDGKTVHEHWSKYGGPEAYNTSVMNGFPNFFLLLGPNSVTGHTSALMAAENSVNYALRILKPVLDGNATSVEIKEKAEDDYAQKVQEALRNCVWHAGCKTWYVNDKRWNSMAYPWTQGHFWYRSLFPVWSDWNIKKSRKNSRSKKTIGLLALMLLGNVYLAKLGSSFFGNLLVNLFDRVRGYTMGN</sequence>
<dbReference type="Pfam" id="PF00743">
    <property type="entry name" value="FMO-like"/>
    <property type="match status" value="1"/>
</dbReference>
<keyword evidence="6" id="KW-0472">Membrane</keyword>
<keyword evidence="4" id="KW-0274">FAD</keyword>
<keyword evidence="3" id="KW-0285">Flavoprotein</keyword>
<evidence type="ECO:0000313" key="8">
    <source>
        <dbReference type="Proteomes" id="UP000184383"/>
    </source>
</evidence>
<keyword evidence="6" id="KW-0812">Transmembrane</keyword>
<evidence type="ECO:0000313" key="7">
    <source>
        <dbReference type="EMBL" id="OJJ30986.1"/>
    </source>
</evidence>
<keyword evidence="6" id="KW-1133">Transmembrane helix</keyword>
<feature type="transmembrane region" description="Helical" evidence="6">
    <location>
        <begin position="516"/>
        <end position="538"/>
    </location>
</feature>
<dbReference type="GeneID" id="63752246"/>
<evidence type="ECO:0000256" key="2">
    <source>
        <dbReference type="ARBA" id="ARBA00010139"/>
    </source>
</evidence>
<dbReference type="GO" id="GO:0050660">
    <property type="term" value="F:flavin adenine dinucleotide binding"/>
    <property type="evidence" value="ECO:0007669"/>
    <property type="project" value="InterPro"/>
</dbReference>
<name>A0A1L9R7T8_ASPWE</name>
<dbReference type="OrthoDB" id="74360at2759"/>
<proteinExistence type="inferred from homology"/>
<dbReference type="InterPro" id="IPR036188">
    <property type="entry name" value="FAD/NAD-bd_sf"/>
</dbReference>
<keyword evidence="8" id="KW-1185">Reference proteome</keyword>
<dbReference type="Proteomes" id="UP000184383">
    <property type="component" value="Unassembled WGS sequence"/>
</dbReference>
<dbReference type="AlphaFoldDB" id="A0A1L9R7T8"/>
<dbReference type="EMBL" id="KV878216">
    <property type="protein sequence ID" value="OJJ30986.1"/>
    <property type="molecule type" value="Genomic_DNA"/>
</dbReference>
<evidence type="ECO:0008006" key="9">
    <source>
        <dbReference type="Google" id="ProtNLM"/>
    </source>
</evidence>